<dbReference type="InterPro" id="IPR037045">
    <property type="entry name" value="S8pro/Inhibitor_I9_sf"/>
</dbReference>
<comment type="similarity">
    <text evidence="1 5 6">Belongs to the peptidase S8 family.</text>
</comment>
<dbReference type="OrthoDB" id="9766923at2"/>
<dbReference type="PANTHER" id="PTHR43806:SF11">
    <property type="entry name" value="CEREVISIN-RELATED"/>
    <property type="match status" value="1"/>
</dbReference>
<evidence type="ECO:0000256" key="6">
    <source>
        <dbReference type="RuleBase" id="RU003355"/>
    </source>
</evidence>
<dbReference type="GO" id="GO:0004252">
    <property type="term" value="F:serine-type endopeptidase activity"/>
    <property type="evidence" value="ECO:0007669"/>
    <property type="project" value="UniProtKB-UniRule"/>
</dbReference>
<dbReference type="InterPro" id="IPR034193">
    <property type="entry name" value="PCSK9_ProteinaseK-like"/>
</dbReference>
<dbReference type="STRING" id="200378.SAMN05216553_104430"/>
<dbReference type="GO" id="GO:0006508">
    <property type="term" value="P:proteolysis"/>
    <property type="evidence" value="ECO:0007669"/>
    <property type="project" value="UniProtKB-KW"/>
</dbReference>
<evidence type="ECO:0000313" key="9">
    <source>
        <dbReference type="EMBL" id="SDF97517.1"/>
    </source>
</evidence>
<dbReference type="Pfam" id="PF00082">
    <property type="entry name" value="Peptidase_S8"/>
    <property type="match status" value="1"/>
</dbReference>
<dbReference type="AlphaFoldDB" id="A0A1G7QG26"/>
<dbReference type="EMBL" id="FNCC01000004">
    <property type="protein sequence ID" value="SDF97517.1"/>
    <property type="molecule type" value="Genomic_DNA"/>
</dbReference>
<dbReference type="PROSITE" id="PS00138">
    <property type="entry name" value="SUBTILASE_SER"/>
    <property type="match status" value="1"/>
</dbReference>
<organism evidence="9 10">
    <name type="scientific">Lentzea fradiae</name>
    <dbReference type="NCBI Taxonomy" id="200378"/>
    <lineage>
        <taxon>Bacteria</taxon>
        <taxon>Bacillati</taxon>
        <taxon>Actinomycetota</taxon>
        <taxon>Actinomycetes</taxon>
        <taxon>Pseudonocardiales</taxon>
        <taxon>Pseudonocardiaceae</taxon>
        <taxon>Lentzea</taxon>
    </lineage>
</organism>
<dbReference type="SUPFAM" id="SSF54897">
    <property type="entry name" value="Protease propeptides/inhibitors"/>
    <property type="match status" value="1"/>
</dbReference>
<evidence type="ECO:0000256" key="2">
    <source>
        <dbReference type="ARBA" id="ARBA00022670"/>
    </source>
</evidence>
<keyword evidence="3 5" id="KW-0378">Hydrolase</keyword>
<feature type="active site" description="Charge relay system" evidence="5">
    <location>
        <position position="190"/>
    </location>
</feature>
<dbReference type="RefSeq" id="WP_090048418.1">
    <property type="nucleotide sequence ID" value="NZ_FNCC01000004.1"/>
</dbReference>
<feature type="active site" description="Charge relay system" evidence="5">
    <location>
        <position position="158"/>
    </location>
</feature>
<feature type="domain" description="P/Homo B" evidence="8">
    <location>
        <begin position="400"/>
        <end position="518"/>
    </location>
</feature>
<name>A0A1G7QG26_9PSEU</name>
<dbReference type="SUPFAM" id="SSF52743">
    <property type="entry name" value="Subtilisin-like"/>
    <property type="match status" value="1"/>
</dbReference>
<feature type="chain" id="PRO_5011460910" evidence="7">
    <location>
        <begin position="31"/>
        <end position="518"/>
    </location>
</feature>
<dbReference type="Gene3D" id="2.60.120.260">
    <property type="entry name" value="Galactose-binding domain-like"/>
    <property type="match status" value="1"/>
</dbReference>
<evidence type="ECO:0000259" key="8">
    <source>
        <dbReference type="PROSITE" id="PS51829"/>
    </source>
</evidence>
<dbReference type="InterPro" id="IPR008979">
    <property type="entry name" value="Galactose-bd-like_sf"/>
</dbReference>
<dbReference type="InterPro" id="IPR002884">
    <property type="entry name" value="P_dom"/>
</dbReference>
<dbReference type="PROSITE" id="PS00137">
    <property type="entry name" value="SUBTILASE_HIS"/>
    <property type="match status" value="1"/>
</dbReference>
<evidence type="ECO:0000256" key="1">
    <source>
        <dbReference type="ARBA" id="ARBA00011073"/>
    </source>
</evidence>
<dbReference type="Pfam" id="PF05922">
    <property type="entry name" value="Inhibitor_I9"/>
    <property type="match status" value="1"/>
</dbReference>
<dbReference type="PANTHER" id="PTHR43806">
    <property type="entry name" value="PEPTIDASE S8"/>
    <property type="match status" value="1"/>
</dbReference>
<dbReference type="Proteomes" id="UP000199623">
    <property type="component" value="Unassembled WGS sequence"/>
</dbReference>
<proteinExistence type="inferred from homology"/>
<evidence type="ECO:0000256" key="4">
    <source>
        <dbReference type="ARBA" id="ARBA00022825"/>
    </source>
</evidence>
<keyword evidence="2 5" id="KW-0645">Protease</keyword>
<dbReference type="PROSITE" id="PS51892">
    <property type="entry name" value="SUBTILASE"/>
    <property type="match status" value="1"/>
</dbReference>
<gene>
    <name evidence="9" type="ORF">SAMN05216553_104430</name>
</gene>
<dbReference type="InterPro" id="IPR023827">
    <property type="entry name" value="Peptidase_S8_Asp-AS"/>
</dbReference>
<dbReference type="SUPFAM" id="SSF49785">
    <property type="entry name" value="Galactose-binding domain-like"/>
    <property type="match status" value="1"/>
</dbReference>
<dbReference type="PRINTS" id="PR00723">
    <property type="entry name" value="SUBTILISIN"/>
</dbReference>
<evidence type="ECO:0000256" key="7">
    <source>
        <dbReference type="SAM" id="SignalP"/>
    </source>
</evidence>
<dbReference type="InterPro" id="IPR022398">
    <property type="entry name" value="Peptidase_S8_His-AS"/>
</dbReference>
<dbReference type="PROSITE" id="PS00136">
    <property type="entry name" value="SUBTILASE_ASP"/>
    <property type="match status" value="1"/>
</dbReference>
<dbReference type="Gene3D" id="3.30.70.80">
    <property type="entry name" value="Peptidase S8 propeptide/proteinase inhibitor I9"/>
    <property type="match status" value="1"/>
</dbReference>
<dbReference type="FunFam" id="3.40.50.200:FF:000014">
    <property type="entry name" value="Proteinase K"/>
    <property type="match status" value="1"/>
</dbReference>
<dbReference type="GO" id="GO:0005615">
    <property type="term" value="C:extracellular space"/>
    <property type="evidence" value="ECO:0007669"/>
    <property type="project" value="TreeGrafter"/>
</dbReference>
<dbReference type="CDD" id="cd04077">
    <property type="entry name" value="Peptidases_S8_PCSK9_ProteinaseK_like"/>
    <property type="match status" value="1"/>
</dbReference>
<dbReference type="InterPro" id="IPR000209">
    <property type="entry name" value="Peptidase_S8/S53_dom"/>
</dbReference>
<dbReference type="InterPro" id="IPR036852">
    <property type="entry name" value="Peptidase_S8/S53_dom_sf"/>
</dbReference>
<dbReference type="InterPro" id="IPR015500">
    <property type="entry name" value="Peptidase_S8_subtilisin-rel"/>
</dbReference>
<evidence type="ECO:0000256" key="5">
    <source>
        <dbReference type="PROSITE-ProRule" id="PRU01240"/>
    </source>
</evidence>
<dbReference type="InterPro" id="IPR010259">
    <property type="entry name" value="S8pro/Inhibitor_I9"/>
</dbReference>
<accession>A0A1G7QG26</accession>
<dbReference type="Pfam" id="PF01483">
    <property type="entry name" value="P_proprotein"/>
    <property type="match status" value="1"/>
</dbReference>
<evidence type="ECO:0000313" key="10">
    <source>
        <dbReference type="Proteomes" id="UP000199623"/>
    </source>
</evidence>
<dbReference type="Gene3D" id="3.40.50.200">
    <property type="entry name" value="Peptidase S8/S53 domain"/>
    <property type="match status" value="1"/>
</dbReference>
<reference evidence="10" key="1">
    <citation type="submission" date="2016-10" db="EMBL/GenBank/DDBJ databases">
        <authorList>
            <person name="Varghese N."/>
            <person name="Submissions S."/>
        </authorList>
    </citation>
    <scope>NUCLEOTIDE SEQUENCE [LARGE SCALE GENOMIC DNA]</scope>
    <source>
        <strain evidence="10">CGMCC 4.3506</strain>
    </source>
</reference>
<keyword evidence="10" id="KW-1185">Reference proteome</keyword>
<feature type="active site" description="Charge relay system" evidence="5">
    <location>
        <position position="344"/>
    </location>
</feature>
<protein>
    <submittedName>
        <fullName evidence="9">Serine protease, subtilisin family</fullName>
    </submittedName>
</protein>
<keyword evidence="7" id="KW-0732">Signal</keyword>
<dbReference type="InterPro" id="IPR050131">
    <property type="entry name" value="Peptidase_S8_subtilisin-like"/>
</dbReference>
<sequence length="518" mass="52594">MPKTASKRRVKTLAVVAAVVTAGFAPAARAAEGQILAEGAPGAIAGSYIVVLKDAPLSAQSVADQVKSLAGRYGSGVGHTYTAALRGFSGTMSRQAAKRLAADPAVSHVVQDRTVRLAADQADPPSWGLDRVDQRALPLDRNYSYVEGAGAVTAYVIDTGIRATHSDFGGRVTWGINTTGDGVDTDCNGHGTHVAGTLGGAAHGVAKNVNLVAVKVLDCSGTGSFAGVTAGIDWVTQHHTSGPAVANMSLSASGSDVALERALQNSVADGVAYVVAAGNSNANACFVTPAKLAAAITVNASTDSDARAAFSNSGPCTDIFAPGQAITSAWHTSDTATNTINGTSMAAPHVAGAAALFLARNPGASPAVVKARLKAEATPNKITGIGVDTPNLLVHTGPAVNPLQNPCAAATNSADYPIGDDATASSPLALTGCTGVAGGAATVEVHIENGFASDWVVELISPAGTVYTLQNRTGLAWGIHTTYTVNLSAERVEGTWTLRIRDLVLWSVGRIDSWTLDV</sequence>
<dbReference type="InterPro" id="IPR023828">
    <property type="entry name" value="Peptidase_S8_Ser-AS"/>
</dbReference>
<evidence type="ECO:0000256" key="3">
    <source>
        <dbReference type="ARBA" id="ARBA00022801"/>
    </source>
</evidence>
<keyword evidence="4 5" id="KW-0720">Serine protease</keyword>
<feature type="signal peptide" evidence="7">
    <location>
        <begin position="1"/>
        <end position="30"/>
    </location>
</feature>
<dbReference type="PROSITE" id="PS51829">
    <property type="entry name" value="P_HOMO_B"/>
    <property type="match status" value="1"/>
</dbReference>